<dbReference type="AlphaFoldDB" id="A0A166BR09"/>
<keyword evidence="2" id="KW-1185">Reference proteome</keyword>
<gene>
    <name evidence="1" type="ORF">SISSUDRAFT_931566</name>
</gene>
<organism evidence="1 2">
    <name type="scientific">Sistotremastrum suecicum HHB10207 ss-3</name>
    <dbReference type="NCBI Taxonomy" id="1314776"/>
    <lineage>
        <taxon>Eukaryota</taxon>
        <taxon>Fungi</taxon>
        <taxon>Dikarya</taxon>
        <taxon>Basidiomycota</taxon>
        <taxon>Agaricomycotina</taxon>
        <taxon>Agaricomycetes</taxon>
        <taxon>Sistotremastrales</taxon>
        <taxon>Sistotremastraceae</taxon>
        <taxon>Sistotremastrum</taxon>
    </lineage>
</organism>
<sequence>MRLPDELYGKILEHTRTRPANQRPRRRAYYDENADSRITEDRNLAQYCLVSKAWYREARRLLWTEMYVGTAYGARRVRMRKQLLSLAQQWDCALYVRSLYLAAPTMGEDDSRTLIPIVLRLLSSASGLQTLDVTIDESFAKHYIPHILHCRFPNLINLSLSLRRLRSKTLLETDILQFLTTHPSISKLVVHDRYSETNATHWSKFRSPGLLPNLISFRGGIIEARMLSGTSLTKLVITSPGSPTYIPIVPENLEMLHGSMNSVVTLEFAEPNDTHLSLDDLILIHRCFPSLRELKGVYLTVATLAWLAPTYAVTHEPLLLNLQSLVLFDNTEHEIPPSPLIDEMIHRAVMCLPCLFPSIQVMELRHTDHSSGLYRDWHQRWRRYDFSPQQECQVSSGVRYPVCDELYEHDEF</sequence>
<accession>A0A166BR09</accession>
<reference evidence="1 2" key="1">
    <citation type="journal article" date="2016" name="Mol. Biol. Evol.">
        <title>Comparative Genomics of Early-Diverging Mushroom-Forming Fungi Provides Insights into the Origins of Lignocellulose Decay Capabilities.</title>
        <authorList>
            <person name="Nagy L.G."/>
            <person name="Riley R."/>
            <person name="Tritt A."/>
            <person name="Adam C."/>
            <person name="Daum C."/>
            <person name="Floudas D."/>
            <person name="Sun H."/>
            <person name="Yadav J.S."/>
            <person name="Pangilinan J."/>
            <person name="Larsson K.H."/>
            <person name="Matsuura K."/>
            <person name="Barry K."/>
            <person name="Labutti K."/>
            <person name="Kuo R."/>
            <person name="Ohm R.A."/>
            <person name="Bhattacharya S.S."/>
            <person name="Shirouzu T."/>
            <person name="Yoshinaga Y."/>
            <person name="Martin F.M."/>
            <person name="Grigoriev I.V."/>
            <person name="Hibbett D.S."/>
        </authorList>
    </citation>
    <scope>NUCLEOTIDE SEQUENCE [LARGE SCALE GENOMIC DNA]</scope>
    <source>
        <strain evidence="1 2">HHB10207 ss-3</strain>
    </source>
</reference>
<dbReference type="Proteomes" id="UP000076798">
    <property type="component" value="Unassembled WGS sequence"/>
</dbReference>
<name>A0A166BR09_9AGAM</name>
<evidence type="ECO:0000313" key="2">
    <source>
        <dbReference type="Proteomes" id="UP000076798"/>
    </source>
</evidence>
<evidence type="ECO:0000313" key="1">
    <source>
        <dbReference type="EMBL" id="KZT36649.1"/>
    </source>
</evidence>
<proteinExistence type="predicted"/>
<dbReference type="EMBL" id="KV428102">
    <property type="protein sequence ID" value="KZT36649.1"/>
    <property type="molecule type" value="Genomic_DNA"/>
</dbReference>
<protein>
    <submittedName>
        <fullName evidence="1">Uncharacterized protein</fullName>
    </submittedName>
</protein>